<evidence type="ECO:0000313" key="2">
    <source>
        <dbReference type="EnsemblProtists" id="EKX42272"/>
    </source>
</evidence>
<dbReference type="GeneID" id="17298866"/>
<dbReference type="KEGG" id="gtt:GUITHDRAFT_153637"/>
<keyword evidence="3" id="KW-1185">Reference proteome</keyword>
<name>L1J1W6_GUITC</name>
<organism evidence="1">
    <name type="scientific">Guillardia theta (strain CCMP2712)</name>
    <name type="common">Cryptophyte</name>
    <dbReference type="NCBI Taxonomy" id="905079"/>
    <lineage>
        <taxon>Eukaryota</taxon>
        <taxon>Cryptophyceae</taxon>
        <taxon>Pyrenomonadales</taxon>
        <taxon>Geminigeraceae</taxon>
        <taxon>Guillardia</taxon>
    </lineage>
</organism>
<proteinExistence type="predicted"/>
<accession>L1J1W6</accession>
<reference evidence="2" key="3">
    <citation type="submission" date="2015-06" db="UniProtKB">
        <authorList>
            <consortium name="EnsemblProtists"/>
        </authorList>
    </citation>
    <scope>IDENTIFICATION</scope>
</reference>
<sequence length="69" mass="7739">YHVDSSISLLLPFRFLPSHTCIAALQASCSERLCGTQALRGHPSSEVCSYLRQTYALALICRDVRRQDL</sequence>
<dbReference type="EnsemblProtists" id="EKX42272">
    <property type="protein sequence ID" value="EKX42272"/>
    <property type="gene ID" value="GUITHDRAFT_153637"/>
</dbReference>
<feature type="non-terminal residue" evidence="1">
    <location>
        <position position="1"/>
    </location>
</feature>
<dbReference type="PaxDb" id="55529-EKX42272"/>
<reference evidence="3" key="2">
    <citation type="submission" date="2012-11" db="EMBL/GenBank/DDBJ databases">
        <authorList>
            <person name="Kuo A."/>
            <person name="Curtis B.A."/>
            <person name="Tanifuji G."/>
            <person name="Burki F."/>
            <person name="Gruber A."/>
            <person name="Irimia M."/>
            <person name="Maruyama S."/>
            <person name="Arias M.C."/>
            <person name="Ball S.G."/>
            <person name="Gile G.H."/>
            <person name="Hirakawa Y."/>
            <person name="Hopkins J.F."/>
            <person name="Rensing S.A."/>
            <person name="Schmutz J."/>
            <person name="Symeonidi A."/>
            <person name="Elias M."/>
            <person name="Eveleigh R.J."/>
            <person name="Herman E.K."/>
            <person name="Klute M.J."/>
            <person name="Nakayama T."/>
            <person name="Obornik M."/>
            <person name="Reyes-Prieto A."/>
            <person name="Armbrust E.V."/>
            <person name="Aves S.J."/>
            <person name="Beiko R.G."/>
            <person name="Coutinho P."/>
            <person name="Dacks J.B."/>
            <person name="Durnford D.G."/>
            <person name="Fast N.M."/>
            <person name="Green B.R."/>
            <person name="Grisdale C."/>
            <person name="Hempe F."/>
            <person name="Henrissat B."/>
            <person name="Hoppner M.P."/>
            <person name="Ishida K.-I."/>
            <person name="Kim E."/>
            <person name="Koreny L."/>
            <person name="Kroth P.G."/>
            <person name="Liu Y."/>
            <person name="Malik S.-B."/>
            <person name="Maier U.G."/>
            <person name="McRose D."/>
            <person name="Mock T."/>
            <person name="Neilson J.A."/>
            <person name="Onodera N.T."/>
            <person name="Poole A.M."/>
            <person name="Pritham E.J."/>
            <person name="Richards T.A."/>
            <person name="Rocap G."/>
            <person name="Roy S.W."/>
            <person name="Sarai C."/>
            <person name="Schaack S."/>
            <person name="Shirato S."/>
            <person name="Slamovits C.H."/>
            <person name="Spencer D.F."/>
            <person name="Suzuki S."/>
            <person name="Worden A.Z."/>
            <person name="Zauner S."/>
            <person name="Barry K."/>
            <person name="Bell C."/>
            <person name="Bharti A.K."/>
            <person name="Crow J.A."/>
            <person name="Grimwood J."/>
            <person name="Kramer R."/>
            <person name="Lindquist E."/>
            <person name="Lucas S."/>
            <person name="Salamov A."/>
            <person name="McFadden G.I."/>
            <person name="Lane C.E."/>
            <person name="Keeling P.J."/>
            <person name="Gray M.W."/>
            <person name="Grigoriev I.V."/>
            <person name="Archibald J.M."/>
        </authorList>
    </citation>
    <scope>NUCLEOTIDE SEQUENCE</scope>
    <source>
        <strain evidence="3">CCMP2712</strain>
    </source>
</reference>
<dbReference type="AlphaFoldDB" id="L1J1W6"/>
<protein>
    <submittedName>
        <fullName evidence="1 2">Uncharacterized protein</fullName>
    </submittedName>
</protein>
<dbReference type="HOGENOM" id="CLU_2783754_0_0_1"/>
<dbReference type="EMBL" id="JH993018">
    <property type="protein sequence ID" value="EKX42272.1"/>
    <property type="molecule type" value="Genomic_DNA"/>
</dbReference>
<evidence type="ECO:0000313" key="1">
    <source>
        <dbReference type="EMBL" id="EKX42272.1"/>
    </source>
</evidence>
<gene>
    <name evidence="1" type="ORF">GUITHDRAFT_153637</name>
</gene>
<evidence type="ECO:0000313" key="3">
    <source>
        <dbReference type="Proteomes" id="UP000011087"/>
    </source>
</evidence>
<dbReference type="Proteomes" id="UP000011087">
    <property type="component" value="Unassembled WGS sequence"/>
</dbReference>
<dbReference type="RefSeq" id="XP_005829252.1">
    <property type="nucleotide sequence ID" value="XM_005829195.1"/>
</dbReference>
<reference evidence="1 3" key="1">
    <citation type="journal article" date="2012" name="Nature">
        <title>Algal genomes reveal evolutionary mosaicism and the fate of nucleomorphs.</title>
        <authorList>
            <consortium name="DOE Joint Genome Institute"/>
            <person name="Curtis B.A."/>
            <person name="Tanifuji G."/>
            <person name="Burki F."/>
            <person name="Gruber A."/>
            <person name="Irimia M."/>
            <person name="Maruyama S."/>
            <person name="Arias M.C."/>
            <person name="Ball S.G."/>
            <person name="Gile G.H."/>
            <person name="Hirakawa Y."/>
            <person name="Hopkins J.F."/>
            <person name="Kuo A."/>
            <person name="Rensing S.A."/>
            <person name="Schmutz J."/>
            <person name="Symeonidi A."/>
            <person name="Elias M."/>
            <person name="Eveleigh R.J."/>
            <person name="Herman E.K."/>
            <person name="Klute M.J."/>
            <person name="Nakayama T."/>
            <person name="Obornik M."/>
            <person name="Reyes-Prieto A."/>
            <person name="Armbrust E.V."/>
            <person name="Aves S.J."/>
            <person name="Beiko R.G."/>
            <person name="Coutinho P."/>
            <person name="Dacks J.B."/>
            <person name="Durnford D.G."/>
            <person name="Fast N.M."/>
            <person name="Green B.R."/>
            <person name="Grisdale C.J."/>
            <person name="Hempel F."/>
            <person name="Henrissat B."/>
            <person name="Hoppner M.P."/>
            <person name="Ishida K."/>
            <person name="Kim E."/>
            <person name="Koreny L."/>
            <person name="Kroth P.G."/>
            <person name="Liu Y."/>
            <person name="Malik S.B."/>
            <person name="Maier U.G."/>
            <person name="McRose D."/>
            <person name="Mock T."/>
            <person name="Neilson J.A."/>
            <person name="Onodera N.T."/>
            <person name="Poole A.M."/>
            <person name="Pritham E.J."/>
            <person name="Richards T.A."/>
            <person name="Rocap G."/>
            <person name="Roy S.W."/>
            <person name="Sarai C."/>
            <person name="Schaack S."/>
            <person name="Shirato S."/>
            <person name="Slamovits C.H."/>
            <person name="Spencer D.F."/>
            <person name="Suzuki S."/>
            <person name="Worden A.Z."/>
            <person name="Zauner S."/>
            <person name="Barry K."/>
            <person name="Bell C."/>
            <person name="Bharti A.K."/>
            <person name="Crow J.A."/>
            <person name="Grimwood J."/>
            <person name="Kramer R."/>
            <person name="Lindquist E."/>
            <person name="Lucas S."/>
            <person name="Salamov A."/>
            <person name="McFadden G.I."/>
            <person name="Lane C.E."/>
            <person name="Keeling P.J."/>
            <person name="Gray M.W."/>
            <person name="Grigoriev I.V."/>
            <person name="Archibald J.M."/>
        </authorList>
    </citation>
    <scope>NUCLEOTIDE SEQUENCE</scope>
    <source>
        <strain evidence="1 3">CCMP2712</strain>
    </source>
</reference>